<accession>A0A4R7KTH5</accession>
<organism evidence="2 3">
    <name type="scientific">Fonticella tunisiensis</name>
    <dbReference type="NCBI Taxonomy" id="1096341"/>
    <lineage>
        <taxon>Bacteria</taxon>
        <taxon>Bacillati</taxon>
        <taxon>Bacillota</taxon>
        <taxon>Clostridia</taxon>
        <taxon>Eubacteriales</taxon>
        <taxon>Clostridiaceae</taxon>
        <taxon>Fonticella</taxon>
    </lineage>
</organism>
<sequence length="192" mass="22901">MKDYLNAEERNQLMVLMTVIQMFDGNRGINGPTMQNIVDSWSSRGNLTKDEQRSLKMAQTYLNKFCKSVYNRMHANEKETIAKRLAKFDFRLVDDYTLQKIYRDIKDRMKNAIVPREQFENWCRDIMEVHCKGCTKHHAECELHTYFEDNFVPESSWGLENCRYAYKEVDVKKDEKKIKEFQEFKAKKAKAV</sequence>
<dbReference type="OrthoDB" id="1900314at2"/>
<evidence type="ECO:0000313" key="3">
    <source>
        <dbReference type="Proteomes" id="UP000295325"/>
    </source>
</evidence>
<evidence type="ECO:0000259" key="1">
    <source>
        <dbReference type="Pfam" id="PF18892"/>
    </source>
</evidence>
<dbReference type="Pfam" id="PF18892">
    <property type="entry name" value="DUF5651"/>
    <property type="match status" value="1"/>
</dbReference>
<gene>
    <name evidence="2" type="ORF">EDD71_102169</name>
</gene>
<comment type="caution">
    <text evidence="2">The sequence shown here is derived from an EMBL/GenBank/DDBJ whole genome shotgun (WGS) entry which is preliminary data.</text>
</comment>
<dbReference type="Proteomes" id="UP000295325">
    <property type="component" value="Unassembled WGS sequence"/>
</dbReference>
<reference evidence="2 3" key="1">
    <citation type="submission" date="2019-03" db="EMBL/GenBank/DDBJ databases">
        <title>Genomic Encyclopedia of Type Strains, Phase IV (KMG-IV): sequencing the most valuable type-strain genomes for metagenomic binning, comparative biology and taxonomic classification.</title>
        <authorList>
            <person name="Goeker M."/>
        </authorList>
    </citation>
    <scope>NUCLEOTIDE SEQUENCE [LARGE SCALE GENOMIC DNA]</scope>
    <source>
        <strain evidence="2 3">DSM 24455</strain>
    </source>
</reference>
<dbReference type="InterPro" id="IPR043711">
    <property type="entry name" value="DUF5651"/>
</dbReference>
<feature type="domain" description="DUF5651" evidence="1">
    <location>
        <begin position="115"/>
        <end position="166"/>
    </location>
</feature>
<keyword evidence="3" id="KW-1185">Reference proteome</keyword>
<evidence type="ECO:0000313" key="2">
    <source>
        <dbReference type="EMBL" id="TDT63407.1"/>
    </source>
</evidence>
<dbReference type="RefSeq" id="WP_133627057.1">
    <property type="nucleotide sequence ID" value="NZ_SOAZ01000002.1"/>
</dbReference>
<protein>
    <recommendedName>
        <fullName evidence="1">DUF5651 domain-containing protein</fullName>
    </recommendedName>
</protein>
<proteinExistence type="predicted"/>
<name>A0A4R7KTH5_9CLOT</name>
<dbReference type="AlphaFoldDB" id="A0A4R7KTH5"/>
<dbReference type="EMBL" id="SOAZ01000002">
    <property type="protein sequence ID" value="TDT63407.1"/>
    <property type="molecule type" value="Genomic_DNA"/>
</dbReference>